<dbReference type="CDD" id="cd09272">
    <property type="entry name" value="RNase_HI_RT_Ty1"/>
    <property type="match status" value="1"/>
</dbReference>
<dbReference type="STRING" id="4795.A0A225WHY2"/>
<evidence type="ECO:0000313" key="2">
    <source>
        <dbReference type="Proteomes" id="UP000198211"/>
    </source>
</evidence>
<comment type="caution">
    <text evidence="1">The sequence shown here is derived from an EMBL/GenBank/DDBJ whole genome shotgun (WGS) entry which is preliminary data.</text>
</comment>
<dbReference type="AlphaFoldDB" id="A0A225WHY2"/>
<proteinExistence type="predicted"/>
<accession>A0A225WHY2</accession>
<dbReference type="EMBL" id="NBNE01000926">
    <property type="protein sequence ID" value="OWZ16480.1"/>
    <property type="molecule type" value="Genomic_DNA"/>
</dbReference>
<reference evidence="2" key="1">
    <citation type="submission" date="2017-03" db="EMBL/GenBank/DDBJ databases">
        <title>Phytopthora megakarya and P. palmivora, two closely related causual agents of cacao black pod achieved similar genome size and gene model numbers by different mechanisms.</title>
        <authorList>
            <person name="Ali S."/>
            <person name="Shao J."/>
            <person name="Larry D.J."/>
            <person name="Kronmiller B."/>
            <person name="Shen D."/>
            <person name="Strem M.D."/>
            <person name="Melnick R.L."/>
            <person name="Guiltinan M.J."/>
            <person name="Tyler B.M."/>
            <person name="Meinhardt L.W."/>
            <person name="Bailey B.A."/>
        </authorList>
    </citation>
    <scope>NUCLEOTIDE SEQUENCE [LARGE SCALE GENOMIC DNA]</scope>
    <source>
        <strain evidence="2">zdho120</strain>
    </source>
</reference>
<protein>
    <submittedName>
        <fullName evidence="1">Copia type Polyprotein</fullName>
    </submittedName>
</protein>
<sequence>MLTGGAISWSARRQSVVAQPTAEAEYKLFSEYPTKFHLGIDTKAALALATNLTYNRKTRHIELHWHCVCKEAEKGAVNLVKVGGTENSADLLTKALPQRHVATFSAMIGMVAATKLGT</sequence>
<dbReference type="Proteomes" id="UP000198211">
    <property type="component" value="Unassembled WGS sequence"/>
</dbReference>
<name>A0A225WHY2_9STRA</name>
<keyword evidence="2" id="KW-1185">Reference proteome</keyword>
<organism evidence="1 2">
    <name type="scientific">Phytophthora megakarya</name>
    <dbReference type="NCBI Taxonomy" id="4795"/>
    <lineage>
        <taxon>Eukaryota</taxon>
        <taxon>Sar</taxon>
        <taxon>Stramenopiles</taxon>
        <taxon>Oomycota</taxon>
        <taxon>Peronosporomycetes</taxon>
        <taxon>Peronosporales</taxon>
        <taxon>Peronosporaceae</taxon>
        <taxon>Phytophthora</taxon>
    </lineage>
</organism>
<evidence type="ECO:0000313" key="1">
    <source>
        <dbReference type="EMBL" id="OWZ16480.1"/>
    </source>
</evidence>
<gene>
    <name evidence="1" type="ORF">PHMEG_0009719</name>
</gene>